<evidence type="ECO:0000256" key="2">
    <source>
        <dbReference type="ARBA" id="ARBA00023043"/>
    </source>
</evidence>
<reference evidence="6 7" key="1">
    <citation type="submission" date="2025-04" db="UniProtKB">
        <authorList>
            <consortium name="RefSeq"/>
        </authorList>
    </citation>
    <scope>IDENTIFICATION</scope>
    <source>
        <tissue evidence="6 7">Tentacle</tissue>
    </source>
</reference>
<sequence>MAALCSALKNKRFYQAKLLIDMAIDVNARTPDKRTALMEVCFLEEETKAAKIAKLLLQNGAKVSLRDKTGMTALSYACKFGHEQLVGLMINEAHTFDLNSPDNEGNTALHYAASSGNFVVLNLLIKTLNKFKLSVDKVNKRGETPLICASKAGHFLCARILISEGKASKQARDKVCFKTAGEWERTEESIRSASKSPLFMTLQLQMREESPRGSLDVDENIEQKTRPHTAPVTGKSQKTHRDNLRKLFEYYEGQLSGAFRPGIKPKPVIVEPEASEDTASESSDFSETLDFFPSSGLDPRSLLNRRFSVARTTNNILNTNSAFRRRSIATAGISTGQNRRLSLASSGDSRRGSQSWSPSPKIRRGSINVIAKLNMSHQQPKQISTPGKARRGSYDIRNKALDNTGNRTLTKRNQSPVVNTLMSKLKTLDEATDDEKEDDVLQRSSPAALKSVTLLE</sequence>
<dbReference type="GO" id="GO:0006396">
    <property type="term" value="P:RNA processing"/>
    <property type="evidence" value="ECO:0007669"/>
    <property type="project" value="TreeGrafter"/>
</dbReference>
<dbReference type="SMART" id="SM00248">
    <property type="entry name" value="ANK"/>
    <property type="match status" value="4"/>
</dbReference>
<keyword evidence="2 3" id="KW-0040">ANK repeat</keyword>
<gene>
    <name evidence="6" type="primary">LOC116292578</name>
    <name evidence="7" type="synonym">LOC116307786</name>
</gene>
<organism evidence="5 6">
    <name type="scientific">Actinia tenebrosa</name>
    <name type="common">Australian red waratah sea anemone</name>
    <dbReference type="NCBI Taxonomy" id="6105"/>
    <lineage>
        <taxon>Eukaryota</taxon>
        <taxon>Metazoa</taxon>
        <taxon>Cnidaria</taxon>
        <taxon>Anthozoa</taxon>
        <taxon>Hexacorallia</taxon>
        <taxon>Actiniaria</taxon>
        <taxon>Actiniidae</taxon>
        <taxon>Actinia</taxon>
    </lineage>
</organism>
<dbReference type="RefSeq" id="XP_031573955.1">
    <property type="nucleotide sequence ID" value="XM_031718095.1"/>
</dbReference>
<accession>A0A6P8HIV2</accession>
<keyword evidence="1" id="KW-0677">Repeat</keyword>
<name>A0A6P8HIV2_ACTTE</name>
<dbReference type="Gene3D" id="1.25.40.20">
    <property type="entry name" value="Ankyrin repeat-containing domain"/>
    <property type="match status" value="2"/>
</dbReference>
<dbReference type="OrthoDB" id="5406014at2759"/>
<dbReference type="GO" id="GO:0003723">
    <property type="term" value="F:RNA binding"/>
    <property type="evidence" value="ECO:0007669"/>
    <property type="project" value="TreeGrafter"/>
</dbReference>
<feature type="repeat" description="ANK" evidence="3">
    <location>
        <begin position="104"/>
        <end position="126"/>
    </location>
</feature>
<evidence type="ECO:0000256" key="4">
    <source>
        <dbReference type="SAM" id="MobiDB-lite"/>
    </source>
</evidence>
<dbReference type="KEGG" id="aten:116292578"/>
<dbReference type="AlphaFoldDB" id="A0A6P8HIV2"/>
<feature type="region of interest" description="Disordered" evidence="4">
    <location>
        <begin position="337"/>
        <end position="364"/>
    </location>
</feature>
<evidence type="ECO:0000256" key="3">
    <source>
        <dbReference type="PROSITE-ProRule" id="PRU00023"/>
    </source>
</evidence>
<dbReference type="InterPro" id="IPR002110">
    <property type="entry name" value="Ankyrin_rpt"/>
</dbReference>
<dbReference type="PROSITE" id="PS50088">
    <property type="entry name" value="ANK_REPEAT"/>
    <property type="match status" value="1"/>
</dbReference>
<dbReference type="PANTHER" id="PTHR24141">
    <property type="entry name" value="2-5A-DEPENDENT RIBONUCLEASE"/>
    <property type="match status" value="1"/>
</dbReference>
<dbReference type="InterPro" id="IPR036770">
    <property type="entry name" value="Ankyrin_rpt-contain_sf"/>
</dbReference>
<dbReference type="Proteomes" id="UP000515163">
    <property type="component" value="Unplaced"/>
</dbReference>
<evidence type="ECO:0000256" key="1">
    <source>
        <dbReference type="ARBA" id="ARBA00022737"/>
    </source>
</evidence>
<proteinExistence type="predicted"/>
<evidence type="ECO:0000313" key="7">
    <source>
        <dbReference type="RefSeq" id="XP_031573955.1"/>
    </source>
</evidence>
<dbReference type="PROSITE" id="PS50297">
    <property type="entry name" value="ANK_REP_REGION"/>
    <property type="match status" value="1"/>
</dbReference>
<feature type="compositionally biased region" description="Polar residues" evidence="4">
    <location>
        <begin position="337"/>
        <end position="358"/>
    </location>
</feature>
<keyword evidence="5" id="KW-1185">Reference proteome</keyword>
<dbReference type="GO" id="GO:0004540">
    <property type="term" value="F:RNA nuclease activity"/>
    <property type="evidence" value="ECO:0007669"/>
    <property type="project" value="TreeGrafter"/>
</dbReference>
<protein>
    <submittedName>
        <fullName evidence="6">Uncharacterized protein LOC116292578</fullName>
    </submittedName>
    <submittedName>
        <fullName evidence="7">Uncharacterized protein LOC116307786</fullName>
    </submittedName>
</protein>
<dbReference type="Pfam" id="PF00023">
    <property type="entry name" value="Ank"/>
    <property type="match status" value="1"/>
</dbReference>
<evidence type="ECO:0000313" key="6">
    <source>
        <dbReference type="RefSeq" id="XP_031555781.1"/>
    </source>
</evidence>
<dbReference type="PANTHER" id="PTHR24141:SF1">
    <property type="entry name" value="2-5A-DEPENDENT RIBONUCLEASE"/>
    <property type="match status" value="1"/>
</dbReference>
<dbReference type="SUPFAM" id="SSF48403">
    <property type="entry name" value="Ankyrin repeat"/>
    <property type="match status" value="1"/>
</dbReference>
<dbReference type="RefSeq" id="XP_031555781.1">
    <property type="nucleotide sequence ID" value="XM_031699921.1"/>
</dbReference>
<dbReference type="KEGG" id="aten:116307786"/>
<dbReference type="GeneID" id="116292578"/>
<dbReference type="Pfam" id="PF12796">
    <property type="entry name" value="Ank_2"/>
    <property type="match status" value="1"/>
</dbReference>
<evidence type="ECO:0000313" key="5">
    <source>
        <dbReference type="Proteomes" id="UP000515163"/>
    </source>
</evidence>